<accession>K6VTE6</accession>
<keyword evidence="3" id="KW-1185">Reference proteome</keyword>
<dbReference type="AlphaFoldDB" id="K6VTE6"/>
<gene>
    <name evidence="2" type="ORF">AUCHE_16_00160</name>
</gene>
<dbReference type="EMBL" id="BAGZ01000016">
    <property type="protein sequence ID" value="GAB78600.1"/>
    <property type="molecule type" value="Genomic_DNA"/>
</dbReference>
<proteinExistence type="predicted"/>
<feature type="region of interest" description="Disordered" evidence="1">
    <location>
        <begin position="186"/>
        <end position="212"/>
    </location>
</feature>
<evidence type="ECO:0000256" key="1">
    <source>
        <dbReference type="SAM" id="MobiDB-lite"/>
    </source>
</evidence>
<evidence type="ECO:0000313" key="2">
    <source>
        <dbReference type="EMBL" id="GAB78600.1"/>
    </source>
</evidence>
<organism evidence="2 3">
    <name type="scientific">Austwickia chelonae NBRC 105200</name>
    <dbReference type="NCBI Taxonomy" id="1184607"/>
    <lineage>
        <taxon>Bacteria</taxon>
        <taxon>Bacillati</taxon>
        <taxon>Actinomycetota</taxon>
        <taxon>Actinomycetes</taxon>
        <taxon>Micrococcales</taxon>
        <taxon>Dermatophilaceae</taxon>
        <taxon>Austwickia</taxon>
    </lineage>
</organism>
<sequence length="475" mass="51952">MGRGGTMARLRWLERVRHPPIKEHGPAAYTLPSRSLEELVEEFREHPTASDLRPVVRAMSRDVVAWLIGHPAACSAQETRLLRGEILTSADLHPLFQARMSHLAQVIEHACATGHEIPALTFNLPLQATAEGFYDDILRILPTGSFLRFDIGYPDFDLDVARAAVQRVRDRQVRVGLSGLSALAEDGPAEEARAGDDFPEGGEPGTDPRRDLVVPVDPVGSLPGVVLPEELSEEEVVRELAPDVLVYDSASPLEYRDRMPRLLRLRAAAGRPQVLVSGVSTAVDEWAAITCGANWLSGPFYERESLSGLDHLSDRPELRRADEGLSAYEVAAKQYAPRTVTVEQALDLALELHHRVCAVGDYADAYLSMPTIMGMPERASTAIEAMLRSGAAVTTVALDLTEAPAEGMIWGRTDPGDSLAQDWVFVTLFPGEGQVLVARPVEEQGTARALSYIFAHDRELALRIARRISRSANGQ</sequence>
<dbReference type="Proteomes" id="UP000008495">
    <property type="component" value="Unassembled WGS sequence"/>
</dbReference>
<name>K6VTE6_9MICO</name>
<comment type="caution">
    <text evidence="2">The sequence shown here is derived from an EMBL/GenBank/DDBJ whole genome shotgun (WGS) entry which is preliminary data.</text>
</comment>
<reference evidence="2 3" key="1">
    <citation type="submission" date="2012-08" db="EMBL/GenBank/DDBJ databases">
        <title>Whole genome shotgun sequence of Austwickia chelonae NBRC 105200.</title>
        <authorList>
            <person name="Yoshida I."/>
            <person name="Hosoyama A."/>
            <person name="Tsuchikane K."/>
            <person name="Katsumata H."/>
            <person name="Ando Y."/>
            <person name="Ohji S."/>
            <person name="Hamada M."/>
            <person name="Tamura T."/>
            <person name="Yamazoe A."/>
            <person name="Yamazaki S."/>
            <person name="Fujita N."/>
        </authorList>
    </citation>
    <scope>NUCLEOTIDE SEQUENCE [LARGE SCALE GENOMIC DNA]</scope>
    <source>
        <strain evidence="2 3">NBRC 105200</strain>
    </source>
</reference>
<dbReference type="STRING" id="100225.SAMN05421595_2252"/>
<evidence type="ECO:0000313" key="3">
    <source>
        <dbReference type="Proteomes" id="UP000008495"/>
    </source>
</evidence>
<protein>
    <submittedName>
        <fullName evidence="2">Uncharacterized protein</fullName>
    </submittedName>
</protein>